<dbReference type="OrthoDB" id="826958at2"/>
<gene>
    <name evidence="1" type="ORF">E6C50_01825</name>
</gene>
<dbReference type="AlphaFoldDB" id="A0A4S4A3H4"/>
<evidence type="ECO:0000313" key="2">
    <source>
        <dbReference type="Proteomes" id="UP000307507"/>
    </source>
</evidence>
<sequence length="209" mass="23994">MKKVLVVLFLISIGITRTQGQVQESMQLALNIEKLAQFKQILSNMKKGYEALSGGYNTIKGISQGNFKLHQAFLDGLMQVSPTVRNYRKVGEIVSYQVTLVNEYRGAYERFRNDQNFTANEIEYLATVYNNLLKESIMNLDELTNVITSGKMRMSDDERLKAIDGIYNEMEQKILFLRHFNNKTGVLALQRAKERKDAQTIARIYGINH</sequence>
<dbReference type="RefSeq" id="WP_136401496.1">
    <property type="nucleotide sequence ID" value="NZ_SSNZ01000001.1"/>
</dbReference>
<reference evidence="1 2" key="1">
    <citation type="submission" date="2019-04" db="EMBL/GenBank/DDBJ databases">
        <title>Flavobacterium sp. nov. isolated from construction timber.</title>
        <authorList>
            <person name="Lin S.-Y."/>
            <person name="Chang C.-T."/>
            <person name="Young C.-C."/>
        </authorList>
    </citation>
    <scope>NUCLEOTIDE SEQUENCE [LARGE SCALE GENOMIC DNA]</scope>
    <source>
        <strain evidence="1 2">CC-CTC003</strain>
    </source>
</reference>
<dbReference type="Proteomes" id="UP000307507">
    <property type="component" value="Unassembled WGS sequence"/>
</dbReference>
<organism evidence="1 2">
    <name type="scientific">Flavobacterium supellecticarium</name>
    <dbReference type="NCBI Taxonomy" id="2565924"/>
    <lineage>
        <taxon>Bacteria</taxon>
        <taxon>Pseudomonadati</taxon>
        <taxon>Bacteroidota</taxon>
        <taxon>Flavobacteriia</taxon>
        <taxon>Flavobacteriales</taxon>
        <taxon>Flavobacteriaceae</taxon>
        <taxon>Flavobacterium</taxon>
    </lineage>
</organism>
<proteinExistence type="predicted"/>
<keyword evidence="2" id="KW-1185">Reference proteome</keyword>
<evidence type="ECO:0000313" key="1">
    <source>
        <dbReference type="EMBL" id="THF52971.1"/>
    </source>
</evidence>
<name>A0A4S4A3H4_9FLAO</name>
<comment type="caution">
    <text evidence="1">The sequence shown here is derived from an EMBL/GenBank/DDBJ whole genome shotgun (WGS) entry which is preliminary data.</text>
</comment>
<protein>
    <submittedName>
        <fullName evidence="1">TerB family tellurite resistance protein</fullName>
    </submittedName>
</protein>
<accession>A0A4S4A3H4</accession>
<dbReference type="EMBL" id="SSNZ01000001">
    <property type="protein sequence ID" value="THF52971.1"/>
    <property type="molecule type" value="Genomic_DNA"/>
</dbReference>